<evidence type="ECO:0000313" key="17">
    <source>
        <dbReference type="EMBL" id="GAQ87613.1"/>
    </source>
</evidence>
<dbReference type="OrthoDB" id="425611at2759"/>
<dbReference type="PANTHER" id="PTHR12101">
    <property type="entry name" value="POPEYE DOMAIN CONTAINING PROTEIN"/>
    <property type="match status" value="1"/>
</dbReference>
<evidence type="ECO:0000256" key="11">
    <source>
        <dbReference type="ARBA" id="ARBA00022989"/>
    </source>
</evidence>
<evidence type="ECO:0000256" key="7">
    <source>
        <dbReference type="ARBA" id="ARBA00022475"/>
    </source>
</evidence>
<dbReference type="Proteomes" id="UP000054558">
    <property type="component" value="Unassembled WGS sequence"/>
</dbReference>
<organism evidence="17 18">
    <name type="scientific">Klebsormidium nitens</name>
    <name type="common">Green alga</name>
    <name type="synonym">Ulothrix nitens</name>
    <dbReference type="NCBI Taxonomy" id="105231"/>
    <lineage>
        <taxon>Eukaryota</taxon>
        <taxon>Viridiplantae</taxon>
        <taxon>Streptophyta</taxon>
        <taxon>Klebsormidiophyceae</taxon>
        <taxon>Klebsormidiales</taxon>
        <taxon>Klebsormidiaceae</taxon>
        <taxon>Klebsormidium</taxon>
    </lineage>
</organism>
<keyword evidence="9" id="KW-0130">Cell adhesion</keyword>
<dbReference type="Pfam" id="PF04831">
    <property type="entry name" value="POPDC1-3"/>
    <property type="match status" value="1"/>
</dbReference>
<dbReference type="CDD" id="cd00038">
    <property type="entry name" value="CAP_ED"/>
    <property type="match status" value="1"/>
</dbReference>
<keyword evidence="13" id="KW-0325">Glycoprotein</keyword>
<keyword evidence="12 15" id="KW-0472">Membrane</keyword>
<accession>A0A1Y1IAL6</accession>
<comment type="subcellular location">
    <subcellularLocation>
        <location evidence="3">Cell junction</location>
        <location evidence="3">Tight junction</location>
    </subcellularLocation>
    <subcellularLocation>
        <location evidence="1">Lateral cell membrane</location>
    </subcellularLocation>
    <subcellularLocation>
        <location evidence="2">Membrane</location>
        <topology evidence="2">Multi-pass membrane protein</topology>
    </subcellularLocation>
</comment>
<evidence type="ECO:0000256" key="12">
    <source>
        <dbReference type="ARBA" id="ARBA00023136"/>
    </source>
</evidence>
<dbReference type="AlphaFoldDB" id="A0A1Y1IAL6"/>
<feature type="transmembrane region" description="Helical" evidence="15">
    <location>
        <begin position="5"/>
        <end position="24"/>
    </location>
</feature>
<comment type="similarity">
    <text evidence="4">Belongs to the popeye family.</text>
</comment>
<dbReference type="InterPro" id="IPR006916">
    <property type="entry name" value="POPDC1-3"/>
</dbReference>
<evidence type="ECO:0000313" key="18">
    <source>
        <dbReference type="Proteomes" id="UP000054558"/>
    </source>
</evidence>
<evidence type="ECO:0000256" key="3">
    <source>
        <dbReference type="ARBA" id="ARBA00004435"/>
    </source>
</evidence>
<feature type="transmembrane region" description="Helical" evidence="15">
    <location>
        <begin position="30"/>
        <end position="52"/>
    </location>
</feature>
<proteinExistence type="inferred from homology"/>
<keyword evidence="18" id="KW-1185">Reference proteome</keyword>
<keyword evidence="10" id="KW-0965">Cell junction</keyword>
<evidence type="ECO:0000256" key="5">
    <source>
        <dbReference type="ARBA" id="ARBA00022427"/>
    </source>
</evidence>
<protein>
    <recommendedName>
        <fullName evidence="16">Cyclic nucleotide-binding domain-containing protein</fullName>
    </recommendedName>
</protein>
<dbReference type="STRING" id="105231.A0A1Y1IAL6"/>
<dbReference type="SUPFAM" id="SSF51206">
    <property type="entry name" value="cAMP-binding domain-like"/>
    <property type="match status" value="1"/>
</dbReference>
<evidence type="ECO:0000256" key="2">
    <source>
        <dbReference type="ARBA" id="ARBA00004141"/>
    </source>
</evidence>
<evidence type="ECO:0000256" key="10">
    <source>
        <dbReference type="ARBA" id="ARBA00022949"/>
    </source>
</evidence>
<dbReference type="Gene3D" id="2.60.120.10">
    <property type="entry name" value="Jelly Rolls"/>
    <property type="match status" value="1"/>
</dbReference>
<evidence type="ECO:0000256" key="4">
    <source>
        <dbReference type="ARBA" id="ARBA00007146"/>
    </source>
</evidence>
<keyword evidence="8 15" id="KW-0812">Transmembrane</keyword>
<sequence length="390" mass="43370">MKDMLFLRSFMVCGGICGITFNMLQPTPMYIPSMWGCVFLLINLTQIGILLLERREVEFSSDELDVFELEFQRHGVTACQFKKLMRYAEAEWRELPTDHVILKQGDQVDDIYLIISGCAEVTVNGGAVGQVQRGSLVGETALLAKGHLAGATVTTLVPTKVVVWDKHKLRQVLANDPSLILSVSATINSDLATKLAKRNLSKDRSLETYKDVLGGICSAGRVSPEEKKALREFRQRHGIRPSEHEAAVREIGWTLDEYDDGAKHHSGRLAGLLSRVPRWTGRRKALQTMEQSPHPADVPVLKQETQPQLEPQTPHFNREKLPPGKGLKGEAASLQNLSPLAVCLDDKVKAKMTDRKKDVEAVLGARETQLLYATLEVPEDERGAIDLNFS</sequence>
<keyword evidence="5" id="KW-0796">Tight junction</keyword>
<name>A0A1Y1IAL6_KLENI</name>
<keyword evidence="7" id="KW-1003">Cell membrane</keyword>
<feature type="domain" description="Cyclic nucleotide-binding" evidence="16">
    <location>
        <begin position="93"/>
        <end position="173"/>
    </location>
</feature>
<dbReference type="InterPro" id="IPR018490">
    <property type="entry name" value="cNMP-bd_dom_sf"/>
</dbReference>
<dbReference type="InterPro" id="IPR000595">
    <property type="entry name" value="cNMP-bd_dom"/>
</dbReference>
<dbReference type="PANTHER" id="PTHR12101:SF17">
    <property type="entry name" value="BLOOD VESSEL EPICARDIAL SUBSTANCE"/>
    <property type="match status" value="1"/>
</dbReference>
<dbReference type="InterPro" id="IPR014710">
    <property type="entry name" value="RmlC-like_jellyroll"/>
</dbReference>
<evidence type="ECO:0000256" key="14">
    <source>
        <dbReference type="SAM" id="MobiDB-lite"/>
    </source>
</evidence>
<dbReference type="InterPro" id="IPR055272">
    <property type="entry name" value="POPDC1-3_dom"/>
</dbReference>
<dbReference type="OMA" id="MIHHIDD"/>
<reference evidence="17 18" key="1">
    <citation type="journal article" date="2014" name="Nat. Commun.">
        <title>Klebsormidium flaccidum genome reveals primary factors for plant terrestrial adaptation.</title>
        <authorList>
            <person name="Hori K."/>
            <person name="Maruyama F."/>
            <person name="Fujisawa T."/>
            <person name="Togashi T."/>
            <person name="Yamamoto N."/>
            <person name="Seo M."/>
            <person name="Sato S."/>
            <person name="Yamada T."/>
            <person name="Mori H."/>
            <person name="Tajima N."/>
            <person name="Moriyama T."/>
            <person name="Ikeuchi M."/>
            <person name="Watanabe M."/>
            <person name="Wada H."/>
            <person name="Kobayashi K."/>
            <person name="Saito M."/>
            <person name="Masuda T."/>
            <person name="Sasaki-Sekimoto Y."/>
            <person name="Mashiguchi K."/>
            <person name="Awai K."/>
            <person name="Shimojima M."/>
            <person name="Masuda S."/>
            <person name="Iwai M."/>
            <person name="Nobusawa T."/>
            <person name="Narise T."/>
            <person name="Kondo S."/>
            <person name="Saito H."/>
            <person name="Sato R."/>
            <person name="Murakawa M."/>
            <person name="Ihara Y."/>
            <person name="Oshima-Yamada Y."/>
            <person name="Ohtaka K."/>
            <person name="Satoh M."/>
            <person name="Sonobe K."/>
            <person name="Ishii M."/>
            <person name="Ohtani R."/>
            <person name="Kanamori-Sato M."/>
            <person name="Honoki R."/>
            <person name="Miyazaki D."/>
            <person name="Mochizuki H."/>
            <person name="Umetsu J."/>
            <person name="Higashi K."/>
            <person name="Shibata D."/>
            <person name="Kamiya Y."/>
            <person name="Sato N."/>
            <person name="Nakamura Y."/>
            <person name="Tabata S."/>
            <person name="Ida S."/>
            <person name="Kurokawa K."/>
            <person name="Ohta H."/>
        </authorList>
    </citation>
    <scope>NUCLEOTIDE SEQUENCE [LARGE SCALE GENOMIC DNA]</scope>
    <source>
        <strain evidence="17 18">NIES-2285</strain>
    </source>
</reference>
<dbReference type="PROSITE" id="PS50042">
    <property type="entry name" value="CNMP_BINDING_3"/>
    <property type="match status" value="1"/>
</dbReference>
<keyword evidence="6" id="KW-0217">Developmental protein</keyword>
<evidence type="ECO:0000256" key="6">
    <source>
        <dbReference type="ARBA" id="ARBA00022473"/>
    </source>
</evidence>
<dbReference type="GO" id="GO:0016328">
    <property type="term" value="C:lateral plasma membrane"/>
    <property type="evidence" value="ECO:0007669"/>
    <property type="project" value="UniProtKB-SubCell"/>
</dbReference>
<evidence type="ECO:0000256" key="15">
    <source>
        <dbReference type="SAM" id="Phobius"/>
    </source>
</evidence>
<evidence type="ECO:0000256" key="13">
    <source>
        <dbReference type="ARBA" id="ARBA00023180"/>
    </source>
</evidence>
<evidence type="ECO:0000256" key="9">
    <source>
        <dbReference type="ARBA" id="ARBA00022889"/>
    </source>
</evidence>
<gene>
    <name evidence="17" type="ORF">KFL_003650040</name>
</gene>
<evidence type="ECO:0000259" key="16">
    <source>
        <dbReference type="PROSITE" id="PS50042"/>
    </source>
</evidence>
<keyword evidence="11 15" id="KW-1133">Transmembrane helix</keyword>
<evidence type="ECO:0000256" key="1">
    <source>
        <dbReference type="ARBA" id="ARBA00004124"/>
    </source>
</evidence>
<feature type="region of interest" description="Disordered" evidence="14">
    <location>
        <begin position="306"/>
        <end position="330"/>
    </location>
</feature>
<dbReference type="GO" id="GO:0007155">
    <property type="term" value="P:cell adhesion"/>
    <property type="evidence" value="ECO:0007669"/>
    <property type="project" value="UniProtKB-KW"/>
</dbReference>
<evidence type="ECO:0000256" key="8">
    <source>
        <dbReference type="ARBA" id="ARBA00022692"/>
    </source>
</evidence>
<dbReference type="SMART" id="SM00100">
    <property type="entry name" value="cNMP"/>
    <property type="match status" value="1"/>
</dbReference>
<dbReference type="EMBL" id="DF237314">
    <property type="protein sequence ID" value="GAQ87613.1"/>
    <property type="molecule type" value="Genomic_DNA"/>
</dbReference>
<dbReference type="GO" id="GO:0005923">
    <property type="term" value="C:bicellular tight junction"/>
    <property type="evidence" value="ECO:0007669"/>
    <property type="project" value="UniProtKB-SubCell"/>
</dbReference>
<dbReference type="Pfam" id="PF00027">
    <property type="entry name" value="cNMP_binding"/>
    <property type="match status" value="1"/>
</dbReference>